<dbReference type="PANTHER" id="PTHR46720:SF3">
    <property type="entry name" value="FAD-BINDING DOMAIN-CONTAINING PROTEIN-RELATED"/>
    <property type="match status" value="1"/>
</dbReference>
<dbReference type="InterPro" id="IPR036188">
    <property type="entry name" value="FAD/NAD-bd_sf"/>
</dbReference>
<keyword evidence="4" id="KW-0274">FAD</keyword>
<evidence type="ECO:0000256" key="5">
    <source>
        <dbReference type="ARBA" id="ARBA00023002"/>
    </source>
</evidence>
<feature type="domain" description="FAD-binding" evidence="7">
    <location>
        <begin position="120"/>
        <end position="190"/>
    </location>
</feature>
<sequence>MRSIVRQFAFPDHTLAYTGSAAYRGLARTSDALKINGLKKAVIFWHGTGSKWIYTCPLGGEVTVRIKEHHIDGEDRVSWGREASIRPVQDAFQDELSPPLQQLLEIVDRVQKFDLFAGPRLGTIVQHGSVALIGDASHPLSGAFGAGAGFALEDAHVLGGALEWALENGKPSSAGLDIFDQVRSPHYEALYGILAQYGAAEEELASLQLDAQKEIEFRVGKVWNAENDWMYYYQADTVLKEELRRLSSESP</sequence>
<dbReference type="Pfam" id="PF01494">
    <property type="entry name" value="FAD_binding_3"/>
    <property type="match status" value="1"/>
</dbReference>
<keyword evidence="3" id="KW-0285">Flavoprotein</keyword>
<keyword evidence="6" id="KW-0503">Monooxygenase</keyword>
<dbReference type="InterPro" id="IPR051104">
    <property type="entry name" value="FAD_monoxygenase"/>
</dbReference>
<dbReference type="SUPFAM" id="SSF51905">
    <property type="entry name" value="FAD/NAD(P)-binding domain"/>
    <property type="match status" value="1"/>
</dbReference>
<evidence type="ECO:0000256" key="4">
    <source>
        <dbReference type="ARBA" id="ARBA00022827"/>
    </source>
</evidence>
<proteinExistence type="inferred from homology"/>
<name>A0ABR1GGV1_9HYPO</name>
<keyword evidence="5" id="KW-0560">Oxidoreductase</keyword>
<evidence type="ECO:0000313" key="9">
    <source>
        <dbReference type="Proteomes" id="UP001498476"/>
    </source>
</evidence>
<gene>
    <name evidence="8" type="ORF">QQX98_013259</name>
</gene>
<dbReference type="Proteomes" id="UP001498476">
    <property type="component" value="Unassembled WGS sequence"/>
</dbReference>
<protein>
    <recommendedName>
        <fullName evidence="7">FAD-binding domain-containing protein</fullName>
    </recommendedName>
</protein>
<organism evidence="8 9">
    <name type="scientific">Neonectria punicea</name>
    <dbReference type="NCBI Taxonomy" id="979145"/>
    <lineage>
        <taxon>Eukaryota</taxon>
        <taxon>Fungi</taxon>
        <taxon>Dikarya</taxon>
        <taxon>Ascomycota</taxon>
        <taxon>Pezizomycotina</taxon>
        <taxon>Sordariomycetes</taxon>
        <taxon>Hypocreomycetidae</taxon>
        <taxon>Hypocreales</taxon>
        <taxon>Nectriaceae</taxon>
        <taxon>Neonectria</taxon>
    </lineage>
</organism>
<dbReference type="Gene3D" id="3.50.50.60">
    <property type="entry name" value="FAD/NAD(P)-binding domain"/>
    <property type="match status" value="1"/>
</dbReference>
<evidence type="ECO:0000313" key="8">
    <source>
        <dbReference type="EMBL" id="KAK7393955.1"/>
    </source>
</evidence>
<reference evidence="8 9" key="1">
    <citation type="journal article" date="2025" name="Microbiol. Resour. Announc.">
        <title>Draft genome sequences for Neonectria magnoliae and Neonectria punicea, canker pathogens of Liriodendron tulipifera and Acer saccharum in West Virginia.</title>
        <authorList>
            <person name="Petronek H.M."/>
            <person name="Kasson M.T."/>
            <person name="Metheny A.M."/>
            <person name="Stauder C.M."/>
            <person name="Lovett B."/>
            <person name="Lynch S.C."/>
            <person name="Garnas J.R."/>
            <person name="Kasson L.R."/>
            <person name="Stajich J.E."/>
        </authorList>
    </citation>
    <scope>NUCLEOTIDE SEQUENCE [LARGE SCALE GENOMIC DNA]</scope>
    <source>
        <strain evidence="8 9">NRRL 64653</strain>
    </source>
</reference>
<evidence type="ECO:0000256" key="2">
    <source>
        <dbReference type="ARBA" id="ARBA00007992"/>
    </source>
</evidence>
<keyword evidence="9" id="KW-1185">Reference proteome</keyword>
<comment type="similarity">
    <text evidence="2">Belongs to the paxM FAD-dependent monooxygenase family.</text>
</comment>
<comment type="caution">
    <text evidence="8">The sequence shown here is derived from an EMBL/GenBank/DDBJ whole genome shotgun (WGS) entry which is preliminary data.</text>
</comment>
<evidence type="ECO:0000256" key="6">
    <source>
        <dbReference type="ARBA" id="ARBA00023033"/>
    </source>
</evidence>
<evidence type="ECO:0000256" key="3">
    <source>
        <dbReference type="ARBA" id="ARBA00022630"/>
    </source>
</evidence>
<comment type="cofactor">
    <cofactor evidence="1">
        <name>FAD</name>
        <dbReference type="ChEBI" id="CHEBI:57692"/>
    </cofactor>
</comment>
<evidence type="ECO:0000256" key="1">
    <source>
        <dbReference type="ARBA" id="ARBA00001974"/>
    </source>
</evidence>
<dbReference type="PANTHER" id="PTHR46720">
    <property type="entry name" value="HYDROXYLASE, PUTATIVE (AFU_ORTHOLOGUE AFUA_3G01460)-RELATED"/>
    <property type="match status" value="1"/>
</dbReference>
<dbReference type="InterPro" id="IPR002938">
    <property type="entry name" value="FAD-bd"/>
</dbReference>
<dbReference type="EMBL" id="JAZAVJ010000568">
    <property type="protein sequence ID" value="KAK7393955.1"/>
    <property type="molecule type" value="Genomic_DNA"/>
</dbReference>
<evidence type="ECO:0000259" key="7">
    <source>
        <dbReference type="Pfam" id="PF01494"/>
    </source>
</evidence>
<accession>A0ABR1GGV1</accession>